<proteinExistence type="predicted"/>
<dbReference type="RefSeq" id="WP_251225217.1">
    <property type="nucleotide sequence ID" value="NZ_JAMBOL010000044.1"/>
</dbReference>
<evidence type="ECO:0000313" key="2">
    <source>
        <dbReference type="EMBL" id="MCM3716569.1"/>
    </source>
</evidence>
<dbReference type="Proteomes" id="UP001139179">
    <property type="component" value="Unassembled WGS sequence"/>
</dbReference>
<organism evidence="2 3">
    <name type="scientific">Halalkalibacter oceani</name>
    <dbReference type="NCBI Taxonomy" id="1653776"/>
    <lineage>
        <taxon>Bacteria</taxon>
        <taxon>Bacillati</taxon>
        <taxon>Bacillota</taxon>
        <taxon>Bacilli</taxon>
        <taxon>Bacillales</taxon>
        <taxon>Bacillaceae</taxon>
        <taxon>Halalkalibacter</taxon>
    </lineage>
</organism>
<evidence type="ECO:0000256" key="1">
    <source>
        <dbReference type="SAM" id="MobiDB-lite"/>
    </source>
</evidence>
<gene>
    <name evidence="2" type="ORF">M3202_21225</name>
</gene>
<evidence type="ECO:0000313" key="3">
    <source>
        <dbReference type="Proteomes" id="UP001139179"/>
    </source>
</evidence>
<name>A0A9X2IQ01_9BACI</name>
<sequence>MRRPKKATVSVTGSKGKVVLAQKDPVKISNGSSSMKRRRPTHLSEYSTSRLTHNINRLNKKIMKTIGN</sequence>
<protein>
    <submittedName>
        <fullName evidence="2">Uncharacterized protein</fullName>
    </submittedName>
</protein>
<keyword evidence="3" id="KW-1185">Reference proteome</keyword>
<dbReference type="AlphaFoldDB" id="A0A9X2IQ01"/>
<reference evidence="2" key="1">
    <citation type="submission" date="2022-05" db="EMBL/GenBank/DDBJ databases">
        <title>Comparative Genomics of Spacecraft Associated Microbes.</title>
        <authorList>
            <person name="Tran M.T."/>
            <person name="Wright A."/>
            <person name="Seuylemezian A."/>
            <person name="Eisen J."/>
            <person name="Coil D."/>
        </authorList>
    </citation>
    <scope>NUCLEOTIDE SEQUENCE</scope>
    <source>
        <strain evidence="2">214.1.1</strain>
    </source>
</reference>
<feature type="region of interest" description="Disordered" evidence="1">
    <location>
        <begin position="25"/>
        <end position="45"/>
    </location>
</feature>
<accession>A0A9X2IQ01</accession>
<dbReference type="EMBL" id="JAMBOL010000044">
    <property type="protein sequence ID" value="MCM3716569.1"/>
    <property type="molecule type" value="Genomic_DNA"/>
</dbReference>
<comment type="caution">
    <text evidence="2">The sequence shown here is derived from an EMBL/GenBank/DDBJ whole genome shotgun (WGS) entry which is preliminary data.</text>
</comment>